<sequence>MNIVSTKKINRALITQFFATQWGSAEMVISSGVYQGDELDGYAALDADEDIVGLITYVHREQELEIISLDSLNEGQGIGGQLLVMIEQEANRLHCENVKLITTNDNLRALKFYQKRGYRIQKVYSDAVVEARKIKPQIPLLGYDNIPICDELLLVKKIRHHV</sequence>
<dbReference type="SUPFAM" id="SSF55729">
    <property type="entry name" value="Acyl-CoA N-acyltransferases (Nat)"/>
    <property type="match status" value="1"/>
</dbReference>
<evidence type="ECO:0000313" key="2">
    <source>
        <dbReference type="EMBL" id="MBP1904914.1"/>
    </source>
</evidence>
<keyword evidence="3" id="KW-1185">Reference proteome</keyword>
<accession>A0ABS4FQQ3</accession>
<dbReference type="RefSeq" id="WP_210088579.1">
    <property type="nucleotide sequence ID" value="NZ_JAGGKG010000005.1"/>
</dbReference>
<organism evidence="2 3">
    <name type="scientific">Paenibacillus turicensis</name>
    <dbReference type="NCBI Taxonomy" id="160487"/>
    <lineage>
        <taxon>Bacteria</taxon>
        <taxon>Bacillati</taxon>
        <taxon>Bacillota</taxon>
        <taxon>Bacilli</taxon>
        <taxon>Bacillales</taxon>
        <taxon>Paenibacillaceae</taxon>
        <taxon>Paenibacillus</taxon>
    </lineage>
</organism>
<evidence type="ECO:0000313" key="3">
    <source>
        <dbReference type="Proteomes" id="UP001519272"/>
    </source>
</evidence>
<evidence type="ECO:0000259" key="1">
    <source>
        <dbReference type="PROSITE" id="PS51186"/>
    </source>
</evidence>
<proteinExistence type="predicted"/>
<dbReference type="InterPro" id="IPR016181">
    <property type="entry name" value="Acyl_CoA_acyltransferase"/>
</dbReference>
<dbReference type="PROSITE" id="PS51186">
    <property type="entry name" value="GNAT"/>
    <property type="match status" value="1"/>
</dbReference>
<name>A0ABS4FQQ3_9BACL</name>
<protein>
    <submittedName>
        <fullName evidence="2">Ribosomal protein S18 acetylase RimI-like enzyme</fullName>
    </submittedName>
</protein>
<dbReference type="EMBL" id="JAGGKG010000005">
    <property type="protein sequence ID" value="MBP1904914.1"/>
    <property type="molecule type" value="Genomic_DNA"/>
</dbReference>
<dbReference type="CDD" id="cd04301">
    <property type="entry name" value="NAT_SF"/>
    <property type="match status" value="1"/>
</dbReference>
<gene>
    <name evidence="2" type="ORF">J2Z32_001538</name>
</gene>
<dbReference type="InterPro" id="IPR000182">
    <property type="entry name" value="GNAT_dom"/>
</dbReference>
<reference evidence="2 3" key="1">
    <citation type="submission" date="2021-03" db="EMBL/GenBank/DDBJ databases">
        <title>Genomic Encyclopedia of Type Strains, Phase IV (KMG-IV): sequencing the most valuable type-strain genomes for metagenomic binning, comparative biology and taxonomic classification.</title>
        <authorList>
            <person name="Goeker M."/>
        </authorList>
    </citation>
    <scope>NUCLEOTIDE SEQUENCE [LARGE SCALE GENOMIC DNA]</scope>
    <source>
        <strain evidence="2 3">DSM 14349</strain>
    </source>
</reference>
<feature type="domain" description="N-acetyltransferase" evidence="1">
    <location>
        <begin position="1"/>
        <end position="136"/>
    </location>
</feature>
<dbReference type="Proteomes" id="UP001519272">
    <property type="component" value="Unassembled WGS sequence"/>
</dbReference>
<dbReference type="Gene3D" id="3.40.630.30">
    <property type="match status" value="1"/>
</dbReference>
<dbReference type="Pfam" id="PF00583">
    <property type="entry name" value="Acetyltransf_1"/>
    <property type="match status" value="1"/>
</dbReference>
<comment type="caution">
    <text evidence="2">The sequence shown here is derived from an EMBL/GenBank/DDBJ whole genome shotgun (WGS) entry which is preliminary data.</text>
</comment>